<name>A0A8C5R539_9ANUR</name>
<dbReference type="FunFam" id="2.60.40.10:FF:000090">
    <property type="entry name" value="Protein-glutamine gamma-glutamyltransferase 2"/>
    <property type="match status" value="1"/>
</dbReference>
<reference evidence="3" key="1">
    <citation type="submission" date="2025-08" db="UniProtKB">
        <authorList>
            <consortium name="Ensembl"/>
        </authorList>
    </citation>
    <scope>IDENTIFICATION</scope>
</reference>
<proteinExistence type="inferred from homology"/>
<dbReference type="InterPro" id="IPR002931">
    <property type="entry name" value="Transglutaminase-like"/>
</dbReference>
<dbReference type="InterPro" id="IPR038765">
    <property type="entry name" value="Papain-like_cys_pep_sf"/>
</dbReference>
<dbReference type="OrthoDB" id="437511at2759"/>
<dbReference type="InterPro" id="IPR014756">
    <property type="entry name" value="Ig_E-set"/>
</dbReference>
<dbReference type="PANTHER" id="PTHR11590">
    <property type="entry name" value="PROTEIN-GLUTAMINE GAMMA-GLUTAMYLTRANSFERASE"/>
    <property type="match status" value="1"/>
</dbReference>
<dbReference type="FunFam" id="3.90.260.10:FF:000002">
    <property type="entry name" value="Erythrocyte membrane protein band 4.2"/>
    <property type="match status" value="1"/>
</dbReference>
<comment type="similarity">
    <text evidence="1">Belongs to the transglutaminase superfamily. Transglutaminase family.</text>
</comment>
<dbReference type="InterPro" id="IPR050779">
    <property type="entry name" value="Transglutaminase"/>
</dbReference>
<sequence>MTDSGIVKYDLQIPKNNKNHRTCALSQESRLFLRRGQEFNVTFSIPSQPKLTQEALGKWTLFVTTGPRPSRQNGTKNTFSISSLGDQKAWSARVVDKEQDLWIIMVTSPVNAIVGNYSLSIKTPNGQGQKLGEFMLLFNPWCRDDPVYLNNEAQRQEYILNEDGIIYLGTESCVYRHPWHFGQFEEEIADICIMFLNMSKYYKEDPEEHYLRRNDPLYVSRIISDVISGRDEDDRVDFMVQNGRPSYKWISSVPVLQQWFNREHRMTYGHHWVFAAVLCTVLRCLGIPTRIVTNYNSAHNTYQTLQKDLYYNESAARIHRTRNDSIWHFQVWNECWMQRRDLQRGYDGWQVLDATAQHKYNGELCCSGPAPVKAIKEGKVNWHYDVGLFFSKVATECLAWVRTSEGYFIKAFGNARFVGDSIATKSIGTDMQKDIVHKYKYPKGSAEEHDVLQATKQIMIDSRQQQENGEMLSKSPIVVLMHSKTSQQYGEDLEIKVSISNVSDEEKDLELVMGAQAAYDNGITRAQFWSEKFHFHLRPAEEWSVSGRIAYSLYETALLDNNLVRVTALVKEPETASVRFTVAEQDVTVCKPSIVIQMAKTAVQFQPTKAVVVFTNPLKETLKNCKIRVSGKGLLHKERLYRCQDVASKSTLLYPITFTPTLAGTRRLYLQLDTNKFHVINGFQRLEVLPGCFKEWSTEHWEEYQKSAKEPIYSQLSDSRLSTSIHSEDVLMYGEDLYILLQVINQSRTEKDLCVVLYAQHICEGSDMYPHFWQQEIHFSLEAEEKKTLGASVLQSYYSDCLWGSNIVRVTGVVQDASSTIYTNKDVTVYKPLLDIQMTKVVTQYQPITATIFITNPLDDVLQDCTLTASGESLIHRKRLYGCQNIDPSATAAYNIIFAPTRIGVLQLQVEFECNQFRGVKIVKNFDVLSPDVNILSFFKEV</sequence>
<organism evidence="3 4">
    <name type="scientific">Leptobrachium leishanense</name>
    <name type="common">Leishan spiny toad</name>
    <dbReference type="NCBI Taxonomy" id="445787"/>
    <lineage>
        <taxon>Eukaryota</taxon>
        <taxon>Metazoa</taxon>
        <taxon>Chordata</taxon>
        <taxon>Craniata</taxon>
        <taxon>Vertebrata</taxon>
        <taxon>Euteleostomi</taxon>
        <taxon>Amphibia</taxon>
        <taxon>Batrachia</taxon>
        <taxon>Anura</taxon>
        <taxon>Pelobatoidea</taxon>
        <taxon>Megophryidae</taxon>
        <taxon>Leptobrachium</taxon>
    </lineage>
</organism>
<dbReference type="InterPro" id="IPR013783">
    <property type="entry name" value="Ig-like_fold"/>
</dbReference>
<dbReference type="InterPro" id="IPR036985">
    <property type="entry name" value="Transglutaminase-like_sf"/>
</dbReference>
<dbReference type="Pfam" id="PF00927">
    <property type="entry name" value="Transglut_C"/>
    <property type="match status" value="3"/>
</dbReference>
<protein>
    <recommendedName>
        <fullName evidence="2">Transglutaminase-like domain-containing protein</fullName>
    </recommendedName>
</protein>
<dbReference type="Pfam" id="PF01841">
    <property type="entry name" value="Transglut_core"/>
    <property type="match status" value="1"/>
</dbReference>
<dbReference type="InterPro" id="IPR001102">
    <property type="entry name" value="Transglutaminase_N"/>
</dbReference>
<dbReference type="InterPro" id="IPR008958">
    <property type="entry name" value="Transglutaminase_C"/>
</dbReference>
<feature type="domain" description="Transglutaminase-like" evidence="2">
    <location>
        <begin position="263"/>
        <end position="356"/>
    </location>
</feature>
<accession>A0A8C5R539</accession>
<evidence type="ECO:0000313" key="4">
    <source>
        <dbReference type="Proteomes" id="UP000694569"/>
    </source>
</evidence>
<keyword evidence="4" id="KW-1185">Reference proteome</keyword>
<dbReference type="Proteomes" id="UP000694569">
    <property type="component" value="Unplaced"/>
</dbReference>
<dbReference type="Gene3D" id="3.90.260.10">
    <property type="entry name" value="Transglutaminase-like"/>
    <property type="match status" value="1"/>
</dbReference>
<dbReference type="SUPFAM" id="SSF49309">
    <property type="entry name" value="Transglutaminase, two C-terminal domains"/>
    <property type="match status" value="4"/>
</dbReference>
<evidence type="ECO:0000259" key="2">
    <source>
        <dbReference type="SMART" id="SM00460"/>
    </source>
</evidence>
<dbReference type="SMART" id="SM00460">
    <property type="entry name" value="TGc"/>
    <property type="match status" value="1"/>
</dbReference>
<dbReference type="Ensembl" id="ENSLLET00000048902.1">
    <property type="protein sequence ID" value="ENSLLEP00000047048.1"/>
    <property type="gene ID" value="ENSLLEG00000029761.1"/>
</dbReference>
<evidence type="ECO:0000256" key="1">
    <source>
        <dbReference type="ARBA" id="ARBA00005968"/>
    </source>
</evidence>
<dbReference type="GeneTree" id="ENSGT01050000244866"/>
<dbReference type="Pfam" id="PF00868">
    <property type="entry name" value="Transglut_N"/>
    <property type="match status" value="1"/>
</dbReference>
<dbReference type="SUPFAM" id="SSF54001">
    <property type="entry name" value="Cysteine proteinases"/>
    <property type="match status" value="1"/>
</dbReference>
<dbReference type="AlphaFoldDB" id="A0A8C5R539"/>
<dbReference type="GO" id="GO:0003810">
    <property type="term" value="F:protein-glutamine gamma-glutamyltransferase activity"/>
    <property type="evidence" value="ECO:0007669"/>
    <property type="project" value="InterPro"/>
</dbReference>
<dbReference type="PANTHER" id="PTHR11590:SF44">
    <property type="entry name" value="PROTEIN 4.2"/>
    <property type="match status" value="1"/>
</dbReference>
<dbReference type="InterPro" id="IPR036238">
    <property type="entry name" value="Transglutaminase_C_sf"/>
</dbReference>
<dbReference type="Gene3D" id="2.60.40.10">
    <property type="entry name" value="Immunoglobulins"/>
    <property type="match status" value="5"/>
</dbReference>
<evidence type="ECO:0000313" key="3">
    <source>
        <dbReference type="Ensembl" id="ENSLLEP00000047048.1"/>
    </source>
</evidence>
<dbReference type="SUPFAM" id="SSF81296">
    <property type="entry name" value="E set domains"/>
    <property type="match status" value="1"/>
</dbReference>
<reference evidence="3" key="2">
    <citation type="submission" date="2025-09" db="UniProtKB">
        <authorList>
            <consortium name="Ensembl"/>
        </authorList>
    </citation>
    <scope>IDENTIFICATION</scope>
</reference>